<organism evidence="12 13">
    <name type="scientific">Adineta steineri</name>
    <dbReference type="NCBI Taxonomy" id="433720"/>
    <lineage>
        <taxon>Eukaryota</taxon>
        <taxon>Metazoa</taxon>
        <taxon>Spiralia</taxon>
        <taxon>Gnathifera</taxon>
        <taxon>Rotifera</taxon>
        <taxon>Eurotatoria</taxon>
        <taxon>Bdelloidea</taxon>
        <taxon>Adinetida</taxon>
        <taxon>Adinetidae</taxon>
        <taxon>Adineta</taxon>
    </lineage>
</organism>
<dbReference type="EMBL" id="CAJNOG010000041">
    <property type="protein sequence ID" value="CAF0825251.1"/>
    <property type="molecule type" value="Genomic_DNA"/>
</dbReference>
<evidence type="ECO:0000256" key="1">
    <source>
        <dbReference type="ARBA" id="ARBA00004123"/>
    </source>
</evidence>
<evidence type="ECO:0000256" key="3">
    <source>
        <dbReference type="ARBA" id="ARBA00022741"/>
    </source>
</evidence>
<gene>
    <name evidence="12" type="ORF">JYZ213_LOCUS6533</name>
</gene>
<feature type="compositionally biased region" description="Polar residues" evidence="9">
    <location>
        <begin position="1090"/>
        <end position="1107"/>
    </location>
</feature>
<feature type="domain" description="Helicase C-terminal" evidence="11">
    <location>
        <begin position="742"/>
        <end position="944"/>
    </location>
</feature>
<keyword evidence="3" id="KW-0547">Nucleotide-binding</keyword>
<dbReference type="InterPro" id="IPR044574">
    <property type="entry name" value="ARIP4-like"/>
</dbReference>
<feature type="region of interest" description="Disordered" evidence="9">
    <location>
        <begin position="1089"/>
        <end position="1123"/>
    </location>
</feature>
<evidence type="ECO:0000256" key="5">
    <source>
        <dbReference type="ARBA" id="ARBA00022806"/>
    </source>
</evidence>
<evidence type="ECO:0000313" key="12">
    <source>
        <dbReference type="EMBL" id="CAF0825251.1"/>
    </source>
</evidence>
<feature type="compositionally biased region" description="Acidic residues" evidence="9">
    <location>
        <begin position="1113"/>
        <end position="1123"/>
    </location>
</feature>
<feature type="compositionally biased region" description="Acidic residues" evidence="9">
    <location>
        <begin position="615"/>
        <end position="629"/>
    </location>
</feature>
<reference evidence="12" key="1">
    <citation type="submission" date="2021-02" db="EMBL/GenBank/DDBJ databases">
        <authorList>
            <person name="Nowell W R."/>
        </authorList>
    </citation>
    <scope>NUCLEOTIDE SEQUENCE</scope>
</reference>
<evidence type="ECO:0000313" key="13">
    <source>
        <dbReference type="Proteomes" id="UP000663845"/>
    </source>
</evidence>
<evidence type="ECO:0000256" key="4">
    <source>
        <dbReference type="ARBA" id="ARBA00022801"/>
    </source>
</evidence>
<proteinExistence type="inferred from homology"/>
<dbReference type="CDD" id="cd18793">
    <property type="entry name" value="SF2_C_SNF"/>
    <property type="match status" value="2"/>
</dbReference>
<evidence type="ECO:0000256" key="9">
    <source>
        <dbReference type="SAM" id="MobiDB-lite"/>
    </source>
</evidence>
<dbReference type="InterPro" id="IPR027417">
    <property type="entry name" value="P-loop_NTPase"/>
</dbReference>
<dbReference type="SMART" id="SM00490">
    <property type="entry name" value="HELICc"/>
    <property type="match status" value="2"/>
</dbReference>
<dbReference type="Gene3D" id="3.40.50.10810">
    <property type="entry name" value="Tandem AAA-ATPase domain"/>
    <property type="match status" value="1"/>
</dbReference>
<dbReference type="PANTHER" id="PTHR45797">
    <property type="entry name" value="RAD54-LIKE"/>
    <property type="match status" value="1"/>
</dbReference>
<evidence type="ECO:0000259" key="10">
    <source>
        <dbReference type="PROSITE" id="PS51192"/>
    </source>
</evidence>
<dbReference type="InterPro" id="IPR049730">
    <property type="entry name" value="SNF2/RAD54-like_C"/>
</dbReference>
<comment type="similarity">
    <text evidence="2">Belongs to the SNF2/RAD54 helicase family.</text>
</comment>
<dbReference type="PROSITE" id="PS51194">
    <property type="entry name" value="HELICASE_CTER"/>
    <property type="match status" value="2"/>
</dbReference>
<dbReference type="GO" id="GO:0004386">
    <property type="term" value="F:helicase activity"/>
    <property type="evidence" value="ECO:0007669"/>
    <property type="project" value="UniProtKB-KW"/>
</dbReference>
<dbReference type="SMART" id="SM00487">
    <property type="entry name" value="DEXDc"/>
    <property type="match status" value="1"/>
</dbReference>
<sequence>MSLNNSKRSLHSSSNSDTSPLKKKTKIALKRNFAQSSSSSSNDDLDIPVCSTSRRNVTTVSKQQVSAPVSKTLEKKSPPTSVPPVSTRIQIQRSSSSSSDDSNARKRYAKAFNDESNLRGRLFLISTLAGGIGINLVGSNRVIVFDASWNPSHDTQAIFRSYRFVQQLKPHQCDGIRFLWNNVFESIDAIKNKKHDGNGCILAHCMGLGKTLQVISFIHTIFNYDKITNVRHCLVLCPINAALNWSNEFEYWLNDVEPPVDHYQLTTIKPNLRLTHLNYWYEHGGVMIMGYEMYRRLASGFGLKNKKTKAQAYKCLVDPGPDIIVADEGHILKNAQTALAKCISKIKTSRRIVLTGTPLQNNLIEYYCMVSFIKPKLLGSQQEYVNRFVNPIQNGQHRDSNEDDVRLMKRRACVLHELLTGFIDRKDYSLLKDYLPPKFEYIINIRLSDLQSTLYDLYLKQQGNHKLQQQQNVLALKKDFKSARLFADYQYLQKIWTHPFLLYPHFIDHWKKRLNNDDDLIDDGELEVMFTDEDEEMEEIKKKKKKNMKKTNTNGKKAESKKNFSGFLIDNVGDDDEEMDVPTNHTENSKSQKRTTSKSSNGSSVTTVQSCSFDHDDEDDDDEIIQEVDSDAKSKASDEDDDDKVEIVKNYRTRSRTAATKEKKHASKTSNGNNLNLDIFDTGNDNTPTNGSNNNDDDDDDEQENTDDPWMKEMREQFWFPFLDMLPDESEFDIELGGKCLLLKSILDKCAEIGDKILVFSRSLYTLNYIERFLYYLQTKNQEEYQKKCEAQRQLRQILSSNDSNKHLYEYIPQPTEWIRDQDYFRMDGQTDVVARKRYAKAFNDESNLRGRLFLISTLAGGIGINLVGSNRVIVFDASWNPSHDTQAIFRSYRFGQKKPVYIYRFLAQGTMEEKIYQRQVVKQSLSQRVIDDHQLDRHFTENDIKELYKFTPEQLPEARSITNTDLNYSIPKDHLLLDLLYDHNRWIHSYHSHDSLLENKLDEGLSEEERRKALEEYENLKRLPDARQLAAQRLQQNQLTSAAMAQLPQLQQLYLDFFRTMSAEDQQSLDYGKMLQYAYELGLTPDIQKPTTSDSNQTSKPATTVNEVVLLESDDDTTEKIE</sequence>
<keyword evidence="4" id="KW-0378">Hydrolase</keyword>
<dbReference type="InterPro" id="IPR038718">
    <property type="entry name" value="SNF2-like_sf"/>
</dbReference>
<dbReference type="Pfam" id="PF00176">
    <property type="entry name" value="SNF2-rel_dom"/>
    <property type="match status" value="1"/>
</dbReference>
<feature type="compositionally biased region" description="Polar residues" evidence="9">
    <location>
        <begin position="50"/>
        <end position="69"/>
    </location>
</feature>
<dbReference type="Pfam" id="PF00271">
    <property type="entry name" value="Helicase_C"/>
    <property type="match status" value="2"/>
</dbReference>
<dbReference type="Gene3D" id="3.40.50.300">
    <property type="entry name" value="P-loop containing nucleotide triphosphate hydrolases"/>
    <property type="match status" value="2"/>
</dbReference>
<dbReference type="Proteomes" id="UP000663845">
    <property type="component" value="Unassembled WGS sequence"/>
</dbReference>
<keyword evidence="5" id="KW-0347">Helicase</keyword>
<feature type="region of interest" description="Disordered" evidence="9">
    <location>
        <begin position="1"/>
        <end position="104"/>
    </location>
</feature>
<dbReference type="GO" id="GO:0016887">
    <property type="term" value="F:ATP hydrolysis activity"/>
    <property type="evidence" value="ECO:0007669"/>
    <property type="project" value="InterPro"/>
</dbReference>
<name>A0A813UB76_9BILA</name>
<evidence type="ECO:0000256" key="7">
    <source>
        <dbReference type="ARBA" id="ARBA00023125"/>
    </source>
</evidence>
<evidence type="ECO:0008006" key="14">
    <source>
        <dbReference type="Google" id="ProtNLM"/>
    </source>
</evidence>
<feature type="domain" description="Helicase ATP-binding" evidence="10">
    <location>
        <begin position="191"/>
        <end position="376"/>
    </location>
</feature>
<evidence type="ECO:0000256" key="2">
    <source>
        <dbReference type="ARBA" id="ARBA00007025"/>
    </source>
</evidence>
<dbReference type="InterPro" id="IPR000330">
    <property type="entry name" value="SNF2_N"/>
</dbReference>
<evidence type="ECO:0000256" key="8">
    <source>
        <dbReference type="ARBA" id="ARBA00023242"/>
    </source>
</evidence>
<evidence type="ECO:0000259" key="11">
    <source>
        <dbReference type="PROSITE" id="PS51194"/>
    </source>
</evidence>
<dbReference type="GO" id="GO:0005524">
    <property type="term" value="F:ATP binding"/>
    <property type="evidence" value="ECO:0007669"/>
    <property type="project" value="UniProtKB-KW"/>
</dbReference>
<protein>
    <recommendedName>
        <fullName evidence="14">Transcriptional regulator ATRX homolog</fullName>
    </recommendedName>
</protein>
<dbReference type="PROSITE" id="PS51192">
    <property type="entry name" value="HELICASE_ATP_BIND_1"/>
    <property type="match status" value="1"/>
</dbReference>
<dbReference type="Gene3D" id="1.20.120.850">
    <property type="entry name" value="SWI2/SNF2 ATPases, N-terminal domain"/>
    <property type="match status" value="1"/>
</dbReference>
<dbReference type="GO" id="GO:0005634">
    <property type="term" value="C:nucleus"/>
    <property type="evidence" value="ECO:0007669"/>
    <property type="project" value="UniProtKB-SubCell"/>
</dbReference>
<feature type="compositionally biased region" description="Acidic residues" evidence="9">
    <location>
        <begin position="695"/>
        <end position="707"/>
    </location>
</feature>
<accession>A0A813UB76</accession>
<comment type="caution">
    <text evidence="12">The sequence shown here is derived from an EMBL/GenBank/DDBJ whole genome shotgun (WGS) entry which is preliminary data.</text>
</comment>
<dbReference type="SUPFAM" id="SSF52540">
    <property type="entry name" value="P-loop containing nucleoside triphosphate hydrolases"/>
    <property type="match status" value="3"/>
</dbReference>
<feature type="compositionally biased region" description="Low complexity" evidence="9">
    <location>
        <begin position="681"/>
        <end position="694"/>
    </location>
</feature>
<dbReference type="InterPro" id="IPR001650">
    <property type="entry name" value="Helicase_C-like"/>
</dbReference>
<keyword evidence="8" id="KW-0539">Nucleus</keyword>
<evidence type="ECO:0000256" key="6">
    <source>
        <dbReference type="ARBA" id="ARBA00022840"/>
    </source>
</evidence>
<feature type="compositionally biased region" description="Polar residues" evidence="9">
    <location>
        <begin position="601"/>
        <end position="612"/>
    </location>
</feature>
<keyword evidence="7" id="KW-0238">DNA-binding</keyword>
<feature type="region of interest" description="Disordered" evidence="9">
    <location>
        <begin position="541"/>
        <end position="707"/>
    </location>
</feature>
<feature type="domain" description="Helicase C-terminal" evidence="11">
    <location>
        <begin position="44"/>
        <end position="209"/>
    </location>
</feature>
<dbReference type="InterPro" id="IPR014001">
    <property type="entry name" value="Helicase_ATP-bd"/>
</dbReference>
<dbReference type="GO" id="GO:0003677">
    <property type="term" value="F:DNA binding"/>
    <property type="evidence" value="ECO:0007669"/>
    <property type="project" value="UniProtKB-KW"/>
</dbReference>
<keyword evidence="6" id="KW-0067">ATP-binding</keyword>
<dbReference type="AlphaFoldDB" id="A0A813UB76"/>
<dbReference type="PANTHER" id="PTHR45797:SF3">
    <property type="entry name" value="TRANSCRIPTIONAL REGULATOR ATRX HOMOLOG"/>
    <property type="match status" value="1"/>
</dbReference>
<feature type="compositionally biased region" description="Low complexity" evidence="9">
    <location>
        <begin position="1"/>
        <end position="16"/>
    </location>
</feature>
<comment type="subcellular location">
    <subcellularLocation>
        <location evidence="1">Nucleus</location>
    </subcellularLocation>
</comment>